<sequence length="89" mass="10356">MKKELLSRILEQDARERLGRIAIVKPEKASAVESMLINMARSGRLRGKVSEDDLIGLLERINDETQKQTRIVFNRKGFDDESEEEEYDF</sequence>
<protein>
    <submittedName>
        <fullName evidence="1">Uncharacterized protein</fullName>
    </submittedName>
</protein>
<accession>A0ACC1HIZ7</accession>
<keyword evidence="2" id="KW-1185">Reference proteome</keyword>
<dbReference type="Proteomes" id="UP001145114">
    <property type="component" value="Unassembled WGS sequence"/>
</dbReference>
<dbReference type="EMBL" id="JAMZIH010005348">
    <property type="protein sequence ID" value="KAJ1675355.1"/>
    <property type="molecule type" value="Genomic_DNA"/>
</dbReference>
<evidence type="ECO:0000313" key="1">
    <source>
        <dbReference type="EMBL" id="KAJ1675355.1"/>
    </source>
</evidence>
<organism evidence="1 2">
    <name type="scientific">Spiromyces aspiralis</name>
    <dbReference type="NCBI Taxonomy" id="68401"/>
    <lineage>
        <taxon>Eukaryota</taxon>
        <taxon>Fungi</taxon>
        <taxon>Fungi incertae sedis</taxon>
        <taxon>Zoopagomycota</taxon>
        <taxon>Kickxellomycotina</taxon>
        <taxon>Kickxellomycetes</taxon>
        <taxon>Kickxellales</taxon>
        <taxon>Kickxellaceae</taxon>
        <taxon>Spiromyces</taxon>
    </lineage>
</organism>
<evidence type="ECO:0000313" key="2">
    <source>
        <dbReference type="Proteomes" id="UP001145114"/>
    </source>
</evidence>
<comment type="caution">
    <text evidence="1">The sequence shown here is derived from an EMBL/GenBank/DDBJ whole genome shotgun (WGS) entry which is preliminary data.</text>
</comment>
<gene>
    <name evidence="1" type="ORF">EV182_001434</name>
</gene>
<proteinExistence type="predicted"/>
<name>A0ACC1HIZ7_9FUNG</name>
<reference evidence="1" key="1">
    <citation type="submission" date="2022-06" db="EMBL/GenBank/DDBJ databases">
        <title>Phylogenomic reconstructions and comparative analyses of Kickxellomycotina fungi.</title>
        <authorList>
            <person name="Reynolds N.K."/>
            <person name="Stajich J.E."/>
            <person name="Barry K."/>
            <person name="Grigoriev I.V."/>
            <person name="Crous P."/>
            <person name="Smith M.E."/>
        </authorList>
    </citation>
    <scope>NUCLEOTIDE SEQUENCE</scope>
    <source>
        <strain evidence="1">RSA 2271</strain>
    </source>
</reference>